<name>A0A0F9IC96_9ZZZZ</name>
<gene>
    <name evidence="2" type="ORF">LCGC14_1598540</name>
</gene>
<dbReference type="AlphaFoldDB" id="A0A0F9IC96"/>
<evidence type="ECO:0000256" key="1">
    <source>
        <dbReference type="SAM" id="MobiDB-lite"/>
    </source>
</evidence>
<accession>A0A0F9IC96</accession>
<sequence>MPNCHSCHKSFPDYKELALHISSSKKGHRKGKKWAAKYIMVNRLSGKAQGKFDNKRSPLTETQKESREDSRMVLSGEQELQETICPKCTKSGQTYLPVEYDSGRTAWRINGLIVRTCANCERVYGRVAL</sequence>
<proteinExistence type="predicted"/>
<dbReference type="EMBL" id="LAZR01012791">
    <property type="protein sequence ID" value="KKM25082.1"/>
    <property type="molecule type" value="Genomic_DNA"/>
</dbReference>
<reference evidence="2" key="1">
    <citation type="journal article" date="2015" name="Nature">
        <title>Complex archaea that bridge the gap between prokaryotes and eukaryotes.</title>
        <authorList>
            <person name="Spang A."/>
            <person name="Saw J.H."/>
            <person name="Jorgensen S.L."/>
            <person name="Zaremba-Niedzwiedzka K."/>
            <person name="Martijn J."/>
            <person name="Lind A.E."/>
            <person name="van Eijk R."/>
            <person name="Schleper C."/>
            <person name="Guy L."/>
            <person name="Ettema T.J."/>
        </authorList>
    </citation>
    <scope>NUCLEOTIDE SEQUENCE</scope>
</reference>
<organism evidence="2">
    <name type="scientific">marine sediment metagenome</name>
    <dbReference type="NCBI Taxonomy" id="412755"/>
    <lineage>
        <taxon>unclassified sequences</taxon>
        <taxon>metagenomes</taxon>
        <taxon>ecological metagenomes</taxon>
    </lineage>
</organism>
<comment type="caution">
    <text evidence="2">The sequence shown here is derived from an EMBL/GenBank/DDBJ whole genome shotgun (WGS) entry which is preliminary data.</text>
</comment>
<feature type="compositionally biased region" description="Basic and acidic residues" evidence="1">
    <location>
        <begin position="50"/>
        <end position="71"/>
    </location>
</feature>
<feature type="region of interest" description="Disordered" evidence="1">
    <location>
        <begin position="49"/>
        <end position="73"/>
    </location>
</feature>
<protein>
    <submittedName>
        <fullName evidence="2">Uncharacterized protein</fullName>
    </submittedName>
</protein>
<evidence type="ECO:0000313" key="2">
    <source>
        <dbReference type="EMBL" id="KKM25082.1"/>
    </source>
</evidence>